<reference evidence="1" key="1">
    <citation type="submission" date="2021-03" db="EMBL/GenBank/DDBJ databases">
        <title>Evolutionary priming and transition to the ectomycorrhizal habit in an iconic lineage of mushroom-forming fungi: is preadaptation a requirement?</title>
        <authorList>
            <consortium name="DOE Joint Genome Institute"/>
            <person name="Looney B.P."/>
            <person name="Miyauchi S."/>
            <person name="Morin E."/>
            <person name="Drula E."/>
            <person name="Courty P.E."/>
            <person name="Chicoki N."/>
            <person name="Fauchery L."/>
            <person name="Kohler A."/>
            <person name="Kuo A."/>
            <person name="LaButti K."/>
            <person name="Pangilinan J."/>
            <person name="Lipzen A."/>
            <person name="Riley R."/>
            <person name="Andreopoulos W."/>
            <person name="He G."/>
            <person name="Johnson J."/>
            <person name="Barry K.W."/>
            <person name="Grigoriev I.V."/>
            <person name="Nagy L."/>
            <person name="Hibbett D."/>
            <person name="Henrissat B."/>
            <person name="Matheny P.B."/>
            <person name="Labbe J."/>
            <person name="Martin A.F."/>
        </authorList>
    </citation>
    <scope>NUCLEOTIDE SEQUENCE</scope>
    <source>
        <strain evidence="1">BPL698</strain>
    </source>
</reference>
<sequence>MTQGRVVENVALCSHGPRCRHADKSFMVLSSYSSESDLSTLFDYGRFKSKSSRPRRKSPGAAPPLEDRGPSPARRTRRKQRSVTPTRTPASSFRYERAIVPYSFRSPGNQSGISYSDIDRWRAATISGSDFTFSSESSITQSSVTSPSSVVSSSRYRAYRVDNSSRPSAHSTASGSRQLKAPSVASQHPHPGVHDTAHICEHCCTP</sequence>
<comment type="caution">
    <text evidence="1">The sequence shown here is derived from an EMBL/GenBank/DDBJ whole genome shotgun (WGS) entry which is preliminary data.</text>
</comment>
<accession>A0ACC0U7D4</accession>
<keyword evidence="2" id="KW-1185">Reference proteome</keyword>
<protein>
    <submittedName>
        <fullName evidence="1">Uncharacterized protein</fullName>
    </submittedName>
</protein>
<dbReference type="EMBL" id="JAGFNK010000141">
    <property type="protein sequence ID" value="KAI9507084.1"/>
    <property type="molecule type" value="Genomic_DNA"/>
</dbReference>
<name>A0ACC0U7D4_9AGAM</name>
<proteinExistence type="predicted"/>
<gene>
    <name evidence="1" type="ORF">F5148DRAFT_162126</name>
</gene>
<evidence type="ECO:0000313" key="1">
    <source>
        <dbReference type="EMBL" id="KAI9507084.1"/>
    </source>
</evidence>
<dbReference type="Proteomes" id="UP001207468">
    <property type="component" value="Unassembled WGS sequence"/>
</dbReference>
<organism evidence="1 2">
    <name type="scientific">Russula earlei</name>
    <dbReference type="NCBI Taxonomy" id="71964"/>
    <lineage>
        <taxon>Eukaryota</taxon>
        <taxon>Fungi</taxon>
        <taxon>Dikarya</taxon>
        <taxon>Basidiomycota</taxon>
        <taxon>Agaricomycotina</taxon>
        <taxon>Agaricomycetes</taxon>
        <taxon>Russulales</taxon>
        <taxon>Russulaceae</taxon>
        <taxon>Russula</taxon>
    </lineage>
</organism>
<evidence type="ECO:0000313" key="2">
    <source>
        <dbReference type="Proteomes" id="UP001207468"/>
    </source>
</evidence>